<proteinExistence type="predicted"/>
<feature type="compositionally biased region" description="Basic and acidic residues" evidence="1">
    <location>
        <begin position="25"/>
        <end position="49"/>
    </location>
</feature>
<feature type="region of interest" description="Disordered" evidence="1">
    <location>
        <begin position="1"/>
        <end position="62"/>
    </location>
</feature>
<feature type="compositionally biased region" description="Pro residues" evidence="1">
    <location>
        <begin position="1"/>
        <end position="10"/>
    </location>
</feature>
<reference evidence="2 3" key="1">
    <citation type="submission" date="2024-06" db="EMBL/GenBank/DDBJ databases">
        <title>Genomic Encyclopedia of Type Strains, Phase IV (KMG-IV): sequencing the most valuable type-strain genomes for metagenomic binning, comparative biology and taxonomic classification.</title>
        <authorList>
            <person name="Goeker M."/>
        </authorList>
    </citation>
    <scope>NUCLEOTIDE SEQUENCE [LARGE SCALE GENOMIC DNA]</scope>
    <source>
        <strain evidence="2 3">DSM 17809</strain>
    </source>
</reference>
<evidence type="ECO:0000313" key="2">
    <source>
        <dbReference type="EMBL" id="MET3525660.1"/>
    </source>
</evidence>
<name>A0ABV2EF52_9CAUL</name>
<comment type="caution">
    <text evidence="2">The sequence shown here is derived from an EMBL/GenBank/DDBJ whole genome shotgun (WGS) entry which is preliminary data.</text>
</comment>
<dbReference type="EMBL" id="JBEPLU010000001">
    <property type="protein sequence ID" value="MET3525660.1"/>
    <property type="molecule type" value="Genomic_DNA"/>
</dbReference>
<dbReference type="RefSeq" id="WP_331932187.1">
    <property type="nucleotide sequence ID" value="NZ_JBEPLU010000001.1"/>
</dbReference>
<organism evidence="2 3">
    <name type="scientific">Phenylobacterium koreense</name>
    <dbReference type="NCBI Taxonomy" id="266125"/>
    <lineage>
        <taxon>Bacteria</taxon>
        <taxon>Pseudomonadati</taxon>
        <taxon>Pseudomonadota</taxon>
        <taxon>Alphaproteobacteria</taxon>
        <taxon>Caulobacterales</taxon>
        <taxon>Caulobacteraceae</taxon>
        <taxon>Phenylobacterium</taxon>
    </lineage>
</organism>
<evidence type="ECO:0000256" key="1">
    <source>
        <dbReference type="SAM" id="MobiDB-lite"/>
    </source>
</evidence>
<evidence type="ECO:0000313" key="3">
    <source>
        <dbReference type="Proteomes" id="UP001549110"/>
    </source>
</evidence>
<sequence length="62" mass="6750">MKPKPPPPLYEDPGPDLLQDGQEEVFSHKAVERGLTHDPRALGPDRVDGEDLPECGSESGDK</sequence>
<dbReference type="Proteomes" id="UP001549110">
    <property type="component" value="Unassembled WGS sequence"/>
</dbReference>
<gene>
    <name evidence="2" type="ORF">ABID41_000755</name>
</gene>
<keyword evidence="3" id="KW-1185">Reference proteome</keyword>
<accession>A0ABV2EF52</accession>
<protein>
    <submittedName>
        <fullName evidence="2">Uncharacterized protein</fullName>
    </submittedName>
</protein>